<evidence type="ECO:0000256" key="1">
    <source>
        <dbReference type="ARBA" id="ARBA00023172"/>
    </source>
</evidence>
<dbReference type="AlphaFoldDB" id="A0A521FVR1"/>
<dbReference type="GO" id="GO:0006310">
    <property type="term" value="P:DNA recombination"/>
    <property type="evidence" value="ECO:0007669"/>
    <property type="project" value="UniProtKB-KW"/>
</dbReference>
<dbReference type="Proteomes" id="UP000320300">
    <property type="component" value="Unassembled WGS sequence"/>
</dbReference>
<protein>
    <submittedName>
        <fullName evidence="3">Site-specific recombinase XerD</fullName>
    </submittedName>
</protein>
<keyword evidence="1" id="KW-0233">DNA recombination</keyword>
<organism evidence="3 4">
    <name type="scientific">Pedobacter westerhofensis</name>
    <dbReference type="NCBI Taxonomy" id="425512"/>
    <lineage>
        <taxon>Bacteria</taxon>
        <taxon>Pseudomonadati</taxon>
        <taxon>Bacteroidota</taxon>
        <taxon>Sphingobacteriia</taxon>
        <taxon>Sphingobacteriales</taxon>
        <taxon>Sphingobacteriaceae</taxon>
        <taxon>Pedobacter</taxon>
    </lineage>
</organism>
<evidence type="ECO:0000313" key="4">
    <source>
        <dbReference type="Proteomes" id="UP000320300"/>
    </source>
</evidence>
<accession>A0A521FVR1</accession>
<dbReference type="SUPFAM" id="SSF56349">
    <property type="entry name" value="DNA breaking-rejoining enzymes"/>
    <property type="match status" value="1"/>
</dbReference>
<evidence type="ECO:0000313" key="3">
    <source>
        <dbReference type="EMBL" id="SMO99751.1"/>
    </source>
</evidence>
<dbReference type="EMBL" id="FXTN01000026">
    <property type="protein sequence ID" value="SMO99751.1"/>
    <property type="molecule type" value="Genomic_DNA"/>
</dbReference>
<gene>
    <name evidence="3" type="ORF">SAMN06265348_12612</name>
</gene>
<dbReference type="OrthoDB" id="9806835at2"/>
<dbReference type="InterPro" id="IPR013762">
    <property type="entry name" value="Integrase-like_cat_sf"/>
</dbReference>
<proteinExistence type="predicted"/>
<dbReference type="Pfam" id="PF00589">
    <property type="entry name" value="Phage_integrase"/>
    <property type="match status" value="1"/>
</dbReference>
<dbReference type="InterPro" id="IPR002104">
    <property type="entry name" value="Integrase_catalytic"/>
</dbReference>
<dbReference type="RefSeq" id="WP_142531378.1">
    <property type="nucleotide sequence ID" value="NZ_CBCSJO010000023.1"/>
</dbReference>
<feature type="domain" description="Tyr recombinase" evidence="2">
    <location>
        <begin position="185"/>
        <end position="371"/>
    </location>
</feature>
<keyword evidence="4" id="KW-1185">Reference proteome</keyword>
<dbReference type="PROSITE" id="PS51898">
    <property type="entry name" value="TYR_RECOMBINASE"/>
    <property type="match status" value="1"/>
</dbReference>
<evidence type="ECO:0000259" key="2">
    <source>
        <dbReference type="PROSITE" id="PS51898"/>
    </source>
</evidence>
<dbReference type="GO" id="GO:0015074">
    <property type="term" value="P:DNA integration"/>
    <property type="evidence" value="ECO:0007669"/>
    <property type="project" value="InterPro"/>
</dbReference>
<dbReference type="GO" id="GO:0003677">
    <property type="term" value="F:DNA binding"/>
    <property type="evidence" value="ECO:0007669"/>
    <property type="project" value="InterPro"/>
</dbReference>
<dbReference type="InterPro" id="IPR011010">
    <property type="entry name" value="DNA_brk_join_enz"/>
</dbReference>
<sequence>MFTDPKIVTTNDIKIRSYISYYYEGKRFREYNAKKLNADINPNFTVSLPDRNRLLNKLQYEFKKALELGWSPLTPNNEKNKLLLDAMNEVLSDKLDSPYSETYKRDLSKLHEQFISFLPKSVLNQYVSNLDLKFVELFLNQFKSSNRHYMNKRRTLSVFFSEMVRRGYSGKNLILSTTTQKPKSVLHDVYSSEDLKAVLQFLEGQYPNLYLCCLITYGCLLRPHQEIRLLKRGNISKDFTKIQLSGDENKSGRVRTVHIPDYLKLKLEKQLSGIDDKEANIFTLESNTAFNSDYFKTQWSRAKMQMAKLGIISKNQTIYSFRHTAAVNVYRKSKDLHLLQQLLQHSNMIVTLNYLRGLGEVNDERLKEFLPEL</sequence>
<reference evidence="3 4" key="1">
    <citation type="submission" date="2017-05" db="EMBL/GenBank/DDBJ databases">
        <authorList>
            <person name="Varghese N."/>
            <person name="Submissions S."/>
        </authorList>
    </citation>
    <scope>NUCLEOTIDE SEQUENCE [LARGE SCALE GENOMIC DNA]</scope>
    <source>
        <strain evidence="3 4">DSM 19036</strain>
    </source>
</reference>
<name>A0A521FVR1_9SPHI</name>
<dbReference type="Gene3D" id="1.10.443.10">
    <property type="entry name" value="Intergrase catalytic core"/>
    <property type="match status" value="1"/>
</dbReference>